<keyword evidence="5 6" id="KW-0472">Membrane</keyword>
<reference evidence="8" key="2">
    <citation type="journal article" date="2021" name="PeerJ">
        <title>Extensive microbial diversity within the chicken gut microbiome revealed by metagenomics and culture.</title>
        <authorList>
            <person name="Gilroy R."/>
            <person name="Ravi A."/>
            <person name="Getino M."/>
            <person name="Pursley I."/>
            <person name="Horton D.L."/>
            <person name="Alikhan N.F."/>
            <person name="Baker D."/>
            <person name="Gharbi K."/>
            <person name="Hall N."/>
            <person name="Watson M."/>
            <person name="Adriaenssens E.M."/>
            <person name="Foster-Nyarko E."/>
            <person name="Jarju S."/>
            <person name="Secka A."/>
            <person name="Antonio M."/>
            <person name="Oren A."/>
            <person name="Chaudhuri R.R."/>
            <person name="La Ragione R."/>
            <person name="Hildebrand F."/>
            <person name="Pallen M.J."/>
        </authorList>
    </citation>
    <scope>NUCLEOTIDE SEQUENCE</scope>
    <source>
        <strain evidence="8">D3-1215</strain>
    </source>
</reference>
<comment type="caution">
    <text evidence="8">The sequence shown here is derived from an EMBL/GenBank/DDBJ whole genome shotgun (WGS) entry which is preliminary data.</text>
</comment>
<dbReference type="InterPro" id="IPR007267">
    <property type="entry name" value="GtrA_DPMS_TM"/>
</dbReference>
<dbReference type="EMBL" id="JADIMR010000013">
    <property type="protein sequence ID" value="MBO8446338.1"/>
    <property type="molecule type" value="Genomic_DNA"/>
</dbReference>
<evidence type="ECO:0000256" key="2">
    <source>
        <dbReference type="ARBA" id="ARBA00009399"/>
    </source>
</evidence>
<sequence>MASRIHDILRTVFGRQPRADAAVQFLRYVISGGTAFVFDYATVLLLTELAGFPYLLSTACGFCVGLLITYFMSVVWIFDERRVANKTGEFLVFGIIALTGIALSLGFMWLFTDICSIDYRISKLITTVIVSVWNFVLKKKILFTK</sequence>
<feature type="transmembrane region" description="Helical" evidence="6">
    <location>
        <begin position="25"/>
        <end position="46"/>
    </location>
</feature>
<feature type="transmembrane region" description="Helical" evidence="6">
    <location>
        <begin position="90"/>
        <end position="111"/>
    </location>
</feature>
<evidence type="ECO:0000256" key="4">
    <source>
        <dbReference type="ARBA" id="ARBA00022989"/>
    </source>
</evidence>
<reference evidence="8" key="1">
    <citation type="submission" date="2020-10" db="EMBL/GenBank/DDBJ databases">
        <authorList>
            <person name="Gilroy R."/>
        </authorList>
    </citation>
    <scope>NUCLEOTIDE SEQUENCE</scope>
    <source>
        <strain evidence="8">D3-1215</strain>
    </source>
</reference>
<accession>A0A9D9EF30</accession>
<comment type="similarity">
    <text evidence="2">Belongs to the GtrA family.</text>
</comment>
<name>A0A9D9EF30_9BACT</name>
<feature type="transmembrane region" description="Helical" evidence="6">
    <location>
        <begin position="117"/>
        <end position="137"/>
    </location>
</feature>
<feature type="transmembrane region" description="Helical" evidence="6">
    <location>
        <begin position="52"/>
        <end position="78"/>
    </location>
</feature>
<evidence type="ECO:0000256" key="6">
    <source>
        <dbReference type="SAM" id="Phobius"/>
    </source>
</evidence>
<proteinExistence type="inferred from homology"/>
<feature type="domain" description="GtrA/DPMS transmembrane" evidence="7">
    <location>
        <begin position="27"/>
        <end position="143"/>
    </location>
</feature>
<keyword evidence="3 6" id="KW-0812">Transmembrane</keyword>
<evidence type="ECO:0000313" key="9">
    <source>
        <dbReference type="Proteomes" id="UP000823637"/>
    </source>
</evidence>
<evidence type="ECO:0000259" key="7">
    <source>
        <dbReference type="Pfam" id="PF04138"/>
    </source>
</evidence>
<keyword evidence="4 6" id="KW-1133">Transmembrane helix</keyword>
<dbReference type="GO" id="GO:0000271">
    <property type="term" value="P:polysaccharide biosynthetic process"/>
    <property type="evidence" value="ECO:0007669"/>
    <property type="project" value="InterPro"/>
</dbReference>
<dbReference type="AlphaFoldDB" id="A0A9D9EF30"/>
<evidence type="ECO:0000256" key="3">
    <source>
        <dbReference type="ARBA" id="ARBA00022692"/>
    </source>
</evidence>
<comment type="subcellular location">
    <subcellularLocation>
        <location evidence="1">Membrane</location>
        <topology evidence="1">Multi-pass membrane protein</topology>
    </subcellularLocation>
</comment>
<dbReference type="PANTHER" id="PTHR38459:SF1">
    <property type="entry name" value="PROPHAGE BACTOPRENOL-LINKED GLUCOSE TRANSLOCASE HOMOLOG"/>
    <property type="match status" value="1"/>
</dbReference>
<dbReference type="Pfam" id="PF04138">
    <property type="entry name" value="GtrA_DPMS_TM"/>
    <property type="match status" value="1"/>
</dbReference>
<organism evidence="8 9">
    <name type="scientific">Candidatus Enterocola intestinipullorum</name>
    <dbReference type="NCBI Taxonomy" id="2840783"/>
    <lineage>
        <taxon>Bacteria</taxon>
        <taxon>Pseudomonadati</taxon>
        <taxon>Bacteroidota</taxon>
        <taxon>Bacteroidia</taxon>
        <taxon>Bacteroidales</taxon>
        <taxon>Candidatus Enterocola</taxon>
    </lineage>
</organism>
<evidence type="ECO:0000313" key="8">
    <source>
        <dbReference type="EMBL" id="MBO8446338.1"/>
    </source>
</evidence>
<dbReference type="GO" id="GO:0005886">
    <property type="term" value="C:plasma membrane"/>
    <property type="evidence" value="ECO:0007669"/>
    <property type="project" value="TreeGrafter"/>
</dbReference>
<protein>
    <submittedName>
        <fullName evidence="8">GtrA family protein</fullName>
    </submittedName>
</protein>
<gene>
    <name evidence="8" type="ORF">IAC32_01130</name>
</gene>
<evidence type="ECO:0000256" key="1">
    <source>
        <dbReference type="ARBA" id="ARBA00004141"/>
    </source>
</evidence>
<dbReference type="Proteomes" id="UP000823637">
    <property type="component" value="Unassembled WGS sequence"/>
</dbReference>
<dbReference type="InterPro" id="IPR051401">
    <property type="entry name" value="GtrA_CellWall_Glycosyl"/>
</dbReference>
<evidence type="ECO:0000256" key="5">
    <source>
        <dbReference type="ARBA" id="ARBA00023136"/>
    </source>
</evidence>
<dbReference type="PANTHER" id="PTHR38459">
    <property type="entry name" value="PROPHAGE BACTOPRENOL-LINKED GLUCOSE TRANSLOCASE HOMOLOG"/>
    <property type="match status" value="1"/>
</dbReference>